<feature type="region of interest" description="Disordered" evidence="13">
    <location>
        <begin position="1"/>
        <end position="41"/>
    </location>
</feature>
<dbReference type="FunFam" id="3.30.70.330:FF:000502">
    <property type="entry name" value="Pre-mRNA-splicing factor cwc2, putative"/>
    <property type="match status" value="1"/>
</dbReference>
<dbReference type="GO" id="GO:0008380">
    <property type="term" value="P:RNA splicing"/>
    <property type="evidence" value="ECO:0007669"/>
    <property type="project" value="UniProtKB-KW"/>
</dbReference>
<dbReference type="InterPro" id="IPR034181">
    <property type="entry name" value="Cwc2_RRM"/>
</dbReference>
<dbReference type="InterPro" id="IPR000504">
    <property type="entry name" value="RRM_dom"/>
</dbReference>
<evidence type="ECO:0000256" key="5">
    <source>
        <dbReference type="ARBA" id="ARBA00022728"/>
    </source>
</evidence>
<dbReference type="PANTHER" id="PTHR14089:SF2">
    <property type="entry name" value="PRE-MRNA-SPLICING FACTOR CWC2"/>
    <property type="match status" value="1"/>
</dbReference>
<dbReference type="SMART" id="SM00360">
    <property type="entry name" value="RRM"/>
    <property type="match status" value="1"/>
</dbReference>
<dbReference type="PANTHER" id="PTHR14089">
    <property type="entry name" value="PRE-MRNA-SPLICING FACTOR RBM22"/>
    <property type="match status" value="1"/>
</dbReference>
<feature type="compositionally biased region" description="Polar residues" evidence="13">
    <location>
        <begin position="279"/>
        <end position="288"/>
    </location>
</feature>
<comment type="subcellular location">
    <subcellularLocation>
        <location evidence="1">Nucleus</location>
    </subcellularLocation>
</comment>
<dbReference type="InterPro" id="IPR032297">
    <property type="entry name" value="Torus"/>
</dbReference>
<keyword evidence="4 12" id="KW-0479">Metal-binding</keyword>
<dbReference type="CDD" id="cd12360">
    <property type="entry name" value="RRM_cwf2"/>
    <property type="match status" value="1"/>
</dbReference>
<dbReference type="GO" id="GO:0036002">
    <property type="term" value="F:pre-mRNA binding"/>
    <property type="evidence" value="ECO:0007669"/>
    <property type="project" value="TreeGrafter"/>
</dbReference>
<feature type="compositionally biased region" description="Basic and acidic residues" evidence="13">
    <location>
        <begin position="56"/>
        <end position="74"/>
    </location>
</feature>
<evidence type="ECO:0000256" key="12">
    <source>
        <dbReference type="PROSITE-ProRule" id="PRU00723"/>
    </source>
</evidence>
<evidence type="ECO:0000256" key="11">
    <source>
        <dbReference type="PROSITE-ProRule" id="PRU00176"/>
    </source>
</evidence>
<feature type="region of interest" description="Disordered" evidence="13">
    <location>
        <begin position="54"/>
        <end position="74"/>
    </location>
</feature>
<dbReference type="Gene3D" id="3.30.70.330">
    <property type="match status" value="1"/>
</dbReference>
<name>A0AAD4DME2_9FUNG</name>
<dbReference type="AlphaFoldDB" id="A0AAD4DME2"/>
<keyword evidence="9" id="KW-0508">mRNA splicing</keyword>
<evidence type="ECO:0000256" key="3">
    <source>
        <dbReference type="ARBA" id="ARBA00022664"/>
    </source>
</evidence>
<feature type="compositionally biased region" description="Gly residues" evidence="13">
    <location>
        <begin position="29"/>
        <end position="40"/>
    </location>
</feature>
<evidence type="ECO:0000313" key="17">
    <source>
        <dbReference type="Proteomes" id="UP001194580"/>
    </source>
</evidence>
<keyword evidence="8 11" id="KW-0694">RNA-binding</keyword>
<dbReference type="GO" id="GO:0071006">
    <property type="term" value="C:U2-type catalytic step 1 spliceosome"/>
    <property type="evidence" value="ECO:0007669"/>
    <property type="project" value="TreeGrafter"/>
</dbReference>
<sequence>MASSDATARPARKQVAKDKVLGPQASGPTRGGAAGGGGKPGQTYNIYYDKWTGGSRLDRSNQGSKEKSPYRCDPVKDTGRTKGTYNPNAYFCAFFAKGCCPHGEDCGWLHRIPTRQDQADTGKDVFGRERFDEHRDDRGGVGSMRSDSKTLYVGRIHPSPDMEAIIEKHFRPWGELERIKVLKDKGVGFVTYQNRLNAEFAKEAMSNQSLDHGEIVNIRWATEDPNPGMQAMNKRKAVEMTRQAIESKLPQEVLEAENRLEGTHATGTAKRSKQEPGTGATTKPTSAGPTPILYQAADGQYYYDYGEYGYNYETQQYDPTRLGQYPGQVSHSSATPLSLQDRVKASLQTTATTTTTSVSTPVVPAKDKESKPATSALGALAAYGSDSEDDDED</sequence>
<keyword evidence="17" id="KW-1185">Reference proteome</keyword>
<evidence type="ECO:0000256" key="4">
    <source>
        <dbReference type="ARBA" id="ARBA00022723"/>
    </source>
</evidence>
<evidence type="ECO:0000256" key="13">
    <source>
        <dbReference type="SAM" id="MobiDB-lite"/>
    </source>
</evidence>
<feature type="region of interest" description="Disordered" evidence="13">
    <location>
        <begin position="258"/>
        <end position="292"/>
    </location>
</feature>
<dbReference type="Proteomes" id="UP001194580">
    <property type="component" value="Unassembled WGS sequence"/>
</dbReference>
<dbReference type="GO" id="GO:0071007">
    <property type="term" value="C:U2-type catalytic step 2 spliceosome"/>
    <property type="evidence" value="ECO:0007669"/>
    <property type="project" value="TreeGrafter"/>
</dbReference>
<reference evidence="16" key="1">
    <citation type="journal article" date="2020" name="Fungal Divers.">
        <title>Resolving the Mortierellaceae phylogeny through synthesis of multi-gene phylogenetics and phylogenomics.</title>
        <authorList>
            <person name="Vandepol N."/>
            <person name="Liber J."/>
            <person name="Desiro A."/>
            <person name="Na H."/>
            <person name="Kennedy M."/>
            <person name="Barry K."/>
            <person name="Grigoriev I.V."/>
            <person name="Miller A.N."/>
            <person name="O'Donnell K."/>
            <person name="Stajich J.E."/>
            <person name="Bonito G."/>
        </authorList>
    </citation>
    <scope>NUCLEOTIDE SEQUENCE</scope>
    <source>
        <strain evidence="16">NRRL 28262</strain>
    </source>
</reference>
<dbReference type="InterPro" id="IPR000571">
    <property type="entry name" value="Znf_CCCH"/>
</dbReference>
<keyword evidence="5" id="KW-0747">Spliceosome</keyword>
<feature type="zinc finger region" description="C3H1-type" evidence="12">
    <location>
        <begin position="86"/>
        <end position="113"/>
    </location>
</feature>
<evidence type="ECO:0000256" key="8">
    <source>
        <dbReference type="ARBA" id="ARBA00022884"/>
    </source>
</evidence>
<evidence type="ECO:0000256" key="7">
    <source>
        <dbReference type="ARBA" id="ARBA00022833"/>
    </source>
</evidence>
<evidence type="ECO:0000256" key="9">
    <source>
        <dbReference type="ARBA" id="ARBA00023187"/>
    </source>
</evidence>
<dbReference type="GO" id="GO:0008270">
    <property type="term" value="F:zinc ion binding"/>
    <property type="evidence" value="ECO:0007669"/>
    <property type="project" value="UniProtKB-KW"/>
</dbReference>
<feature type="domain" description="C3H1-type" evidence="15">
    <location>
        <begin position="86"/>
        <end position="113"/>
    </location>
</feature>
<dbReference type="PROSITE" id="PS50103">
    <property type="entry name" value="ZF_C3H1"/>
    <property type="match status" value="1"/>
</dbReference>
<evidence type="ECO:0000256" key="6">
    <source>
        <dbReference type="ARBA" id="ARBA00022771"/>
    </source>
</evidence>
<evidence type="ECO:0000259" key="15">
    <source>
        <dbReference type="PROSITE" id="PS50103"/>
    </source>
</evidence>
<dbReference type="InterPro" id="IPR012677">
    <property type="entry name" value="Nucleotide-bd_a/b_plait_sf"/>
</dbReference>
<gene>
    <name evidence="16" type="primary">CWC2</name>
    <name evidence="16" type="ORF">BGZ95_000003</name>
</gene>
<dbReference type="InterPro" id="IPR035979">
    <property type="entry name" value="RBD_domain_sf"/>
</dbReference>
<evidence type="ECO:0000256" key="10">
    <source>
        <dbReference type="ARBA" id="ARBA00023242"/>
    </source>
</evidence>
<dbReference type="Pfam" id="PF16131">
    <property type="entry name" value="Torus"/>
    <property type="match status" value="1"/>
</dbReference>
<dbReference type="Pfam" id="PF00076">
    <property type="entry name" value="RRM_1"/>
    <property type="match status" value="1"/>
</dbReference>
<keyword evidence="10" id="KW-0539">Nucleus</keyword>
<accession>A0AAD4DME2</accession>
<feature type="domain" description="RRM" evidence="14">
    <location>
        <begin position="149"/>
        <end position="223"/>
    </location>
</feature>
<keyword evidence="3" id="KW-0507">mRNA processing</keyword>
<dbReference type="SUPFAM" id="SSF54928">
    <property type="entry name" value="RNA-binding domain, RBD"/>
    <property type="match status" value="1"/>
</dbReference>
<feature type="region of interest" description="Disordered" evidence="13">
    <location>
        <begin position="348"/>
        <end position="393"/>
    </location>
</feature>
<proteinExistence type="inferred from homology"/>
<evidence type="ECO:0000256" key="1">
    <source>
        <dbReference type="ARBA" id="ARBA00004123"/>
    </source>
</evidence>
<dbReference type="GO" id="GO:0006397">
    <property type="term" value="P:mRNA processing"/>
    <property type="evidence" value="ECO:0007669"/>
    <property type="project" value="UniProtKB-KW"/>
</dbReference>
<dbReference type="EMBL" id="JAAAIL010000001">
    <property type="protein sequence ID" value="KAG0281938.1"/>
    <property type="molecule type" value="Genomic_DNA"/>
</dbReference>
<feature type="compositionally biased region" description="Low complexity" evidence="13">
    <location>
        <begin position="349"/>
        <end position="364"/>
    </location>
</feature>
<evidence type="ECO:0000259" key="14">
    <source>
        <dbReference type="PROSITE" id="PS50102"/>
    </source>
</evidence>
<keyword evidence="6 12" id="KW-0863">Zinc-finger</keyword>
<comment type="caution">
    <text evidence="16">The sequence shown here is derived from an EMBL/GenBank/DDBJ whole genome shotgun (WGS) entry which is preliminary data.</text>
</comment>
<evidence type="ECO:0000256" key="2">
    <source>
        <dbReference type="ARBA" id="ARBA00008024"/>
    </source>
</evidence>
<dbReference type="GO" id="GO:0000974">
    <property type="term" value="C:Prp19 complex"/>
    <property type="evidence" value="ECO:0007669"/>
    <property type="project" value="TreeGrafter"/>
</dbReference>
<comment type="similarity">
    <text evidence="2">Belongs to the RRM CWC2 family.</text>
</comment>
<dbReference type="InterPro" id="IPR039171">
    <property type="entry name" value="Cwc2/Slt11"/>
</dbReference>
<keyword evidence="7 12" id="KW-0862">Zinc</keyword>
<dbReference type="GO" id="GO:0017070">
    <property type="term" value="F:U6 snRNA binding"/>
    <property type="evidence" value="ECO:0007669"/>
    <property type="project" value="TreeGrafter"/>
</dbReference>
<dbReference type="PROSITE" id="PS50102">
    <property type="entry name" value="RRM"/>
    <property type="match status" value="1"/>
</dbReference>
<protein>
    <submittedName>
        <fullName evidence="16">Pre-mRNA-splicing factor</fullName>
    </submittedName>
</protein>
<organism evidence="16 17">
    <name type="scientific">Linnemannia exigua</name>
    <dbReference type="NCBI Taxonomy" id="604196"/>
    <lineage>
        <taxon>Eukaryota</taxon>
        <taxon>Fungi</taxon>
        <taxon>Fungi incertae sedis</taxon>
        <taxon>Mucoromycota</taxon>
        <taxon>Mortierellomycotina</taxon>
        <taxon>Mortierellomycetes</taxon>
        <taxon>Mortierellales</taxon>
        <taxon>Mortierellaceae</taxon>
        <taxon>Linnemannia</taxon>
    </lineage>
</organism>
<evidence type="ECO:0000313" key="16">
    <source>
        <dbReference type="EMBL" id="KAG0281938.1"/>
    </source>
</evidence>